<dbReference type="Pfam" id="PF03328">
    <property type="entry name" value="HpcH_HpaI"/>
    <property type="match status" value="1"/>
</dbReference>
<comment type="caution">
    <text evidence="5">The sequence shown here is derived from an EMBL/GenBank/DDBJ whole genome shotgun (WGS) entry which is preliminary data.</text>
</comment>
<evidence type="ECO:0000313" key="6">
    <source>
        <dbReference type="Proteomes" id="UP000620075"/>
    </source>
</evidence>
<sequence>MRRRLRSGRPLLGAWCVIPDSFTAELIGRAGYDWACLDMQHGMIREEHLGPMLQALQLTGTPALVRVPWNEPGRLMKALDAGAEGVIVPMIDSPEDAVRAVQACRYPPAGNRSWGPIRAALGVADYSPATANESVVVTLMIETVGAVQHLDQILSVPGVDAAYVGPQDLSLTHGLRPTPTATEPEHIELIRSVLEACGRHDVVPGLFCGDLESATEWRRRGFRLTNILSDSQLLRQGAAHQVQSLAQVELGQLNTSTEEIRT</sequence>
<protein>
    <submittedName>
        <fullName evidence="5">2,4-dihydroxyhept-2-ene-1,7-dioic acid aldolase</fullName>
    </submittedName>
</protein>
<dbReference type="InterPro" id="IPR005000">
    <property type="entry name" value="Aldolase/citrate-lyase_domain"/>
</dbReference>
<evidence type="ECO:0000259" key="4">
    <source>
        <dbReference type="Pfam" id="PF03328"/>
    </source>
</evidence>
<keyword evidence="2" id="KW-0479">Metal-binding</keyword>
<dbReference type="InterPro" id="IPR040442">
    <property type="entry name" value="Pyrv_kinase-like_dom_sf"/>
</dbReference>
<proteinExistence type="inferred from homology"/>
<reference evidence="5 6" key="1">
    <citation type="submission" date="2020-10" db="EMBL/GenBank/DDBJ databases">
        <title>Ca. Dormibacterota MAGs.</title>
        <authorList>
            <person name="Montgomery K."/>
        </authorList>
    </citation>
    <scope>NUCLEOTIDE SEQUENCE [LARGE SCALE GENOMIC DNA]</scope>
    <source>
        <strain evidence="5">SC8811_S16_3</strain>
    </source>
</reference>
<dbReference type="InterPro" id="IPR050251">
    <property type="entry name" value="HpcH-HpaI_aldolase"/>
</dbReference>
<keyword evidence="3" id="KW-0456">Lyase</keyword>
<evidence type="ECO:0000256" key="1">
    <source>
        <dbReference type="ARBA" id="ARBA00005568"/>
    </source>
</evidence>
<accession>A0A934KII2</accession>
<dbReference type="Gene3D" id="3.20.20.60">
    <property type="entry name" value="Phosphoenolpyruvate-binding domains"/>
    <property type="match status" value="1"/>
</dbReference>
<dbReference type="PANTHER" id="PTHR30502:SF0">
    <property type="entry name" value="PHOSPHOENOLPYRUVATE CARBOXYLASE FAMILY PROTEIN"/>
    <property type="match status" value="1"/>
</dbReference>
<gene>
    <name evidence="5" type="ORF">JF888_05910</name>
</gene>
<dbReference type="AlphaFoldDB" id="A0A934KII2"/>
<dbReference type="EMBL" id="JAEKNQ010000022">
    <property type="protein sequence ID" value="MBJ7602715.1"/>
    <property type="molecule type" value="Genomic_DNA"/>
</dbReference>
<organism evidence="5 6">
    <name type="scientific">Candidatus Dormiibacter inghamiae</name>
    <dbReference type="NCBI Taxonomy" id="3127013"/>
    <lineage>
        <taxon>Bacteria</taxon>
        <taxon>Bacillati</taxon>
        <taxon>Candidatus Dormiibacterota</taxon>
        <taxon>Candidatus Dormibacteria</taxon>
        <taxon>Candidatus Dormibacterales</taxon>
        <taxon>Candidatus Dormibacteraceae</taxon>
        <taxon>Candidatus Dormiibacter</taxon>
    </lineage>
</organism>
<evidence type="ECO:0000256" key="2">
    <source>
        <dbReference type="ARBA" id="ARBA00022723"/>
    </source>
</evidence>
<evidence type="ECO:0000313" key="5">
    <source>
        <dbReference type="EMBL" id="MBJ7602715.1"/>
    </source>
</evidence>
<feature type="domain" description="HpcH/HpaI aldolase/citrate lyase" evidence="4">
    <location>
        <begin position="24"/>
        <end position="235"/>
    </location>
</feature>
<dbReference type="GO" id="GO:0016832">
    <property type="term" value="F:aldehyde-lyase activity"/>
    <property type="evidence" value="ECO:0007669"/>
    <property type="project" value="TreeGrafter"/>
</dbReference>
<name>A0A934KII2_9BACT</name>
<dbReference type="GO" id="GO:0046872">
    <property type="term" value="F:metal ion binding"/>
    <property type="evidence" value="ECO:0007669"/>
    <property type="project" value="UniProtKB-KW"/>
</dbReference>
<dbReference type="PANTHER" id="PTHR30502">
    <property type="entry name" value="2-KETO-3-DEOXY-L-RHAMNONATE ALDOLASE"/>
    <property type="match status" value="1"/>
</dbReference>
<dbReference type="Proteomes" id="UP000620075">
    <property type="component" value="Unassembled WGS sequence"/>
</dbReference>
<evidence type="ECO:0000256" key="3">
    <source>
        <dbReference type="ARBA" id="ARBA00023239"/>
    </source>
</evidence>
<comment type="similarity">
    <text evidence="1">Belongs to the HpcH/HpaI aldolase family.</text>
</comment>
<dbReference type="SUPFAM" id="SSF51621">
    <property type="entry name" value="Phosphoenolpyruvate/pyruvate domain"/>
    <property type="match status" value="1"/>
</dbReference>
<dbReference type="GO" id="GO:0005737">
    <property type="term" value="C:cytoplasm"/>
    <property type="evidence" value="ECO:0007669"/>
    <property type="project" value="TreeGrafter"/>
</dbReference>
<dbReference type="InterPro" id="IPR015813">
    <property type="entry name" value="Pyrv/PenolPyrv_kinase-like_dom"/>
</dbReference>